<dbReference type="GO" id="GO:0008033">
    <property type="term" value="P:tRNA processing"/>
    <property type="evidence" value="ECO:0007669"/>
    <property type="project" value="UniProtKB-KW"/>
</dbReference>
<dbReference type="PANTHER" id="PTHR30231">
    <property type="entry name" value="DNA POLYMERASE III SUBUNIT EPSILON"/>
    <property type="match status" value="1"/>
</dbReference>
<dbReference type="InterPro" id="IPR036397">
    <property type="entry name" value="RNaseH_sf"/>
</dbReference>
<evidence type="ECO:0000313" key="8">
    <source>
        <dbReference type="Proteomes" id="UP000245020"/>
    </source>
</evidence>
<comment type="cofactor">
    <cofactor evidence="5">
        <name>Mg(2+)</name>
        <dbReference type="ChEBI" id="CHEBI:18420"/>
    </cofactor>
    <text evidence="5">Binds two Mg(2+) per subunit. The active form of the enzyme binds two Mg(2+) ions in its active site. The first Mg(2+) forms only one salt bridge with the protein.</text>
</comment>
<dbReference type="GO" id="GO:0003676">
    <property type="term" value="F:nucleic acid binding"/>
    <property type="evidence" value="ECO:0007669"/>
    <property type="project" value="InterPro"/>
</dbReference>
<keyword evidence="2 5" id="KW-0540">Nuclease</keyword>
<comment type="similarity">
    <text evidence="5">Belongs to the RNase T family.</text>
</comment>
<evidence type="ECO:0000256" key="3">
    <source>
        <dbReference type="ARBA" id="ARBA00022801"/>
    </source>
</evidence>
<dbReference type="SUPFAM" id="SSF53098">
    <property type="entry name" value="Ribonuclease H-like"/>
    <property type="match status" value="1"/>
</dbReference>
<dbReference type="EC" id="3.1.13.-" evidence="5"/>
<feature type="site" description="Important for substrate binding and specificity" evidence="5">
    <location>
        <position position="125"/>
    </location>
</feature>
<dbReference type="Proteomes" id="UP000245020">
    <property type="component" value="Unassembled WGS sequence"/>
</dbReference>
<dbReference type="GO" id="GO:0016896">
    <property type="term" value="F:RNA exonuclease activity, producing 5'-phosphomonoesters"/>
    <property type="evidence" value="ECO:0007669"/>
    <property type="project" value="UniProtKB-UniRule"/>
</dbReference>
<proteinExistence type="inferred from homology"/>
<dbReference type="CDD" id="cd06134">
    <property type="entry name" value="RNaseT"/>
    <property type="match status" value="1"/>
</dbReference>
<dbReference type="OrthoDB" id="9778264at2"/>
<evidence type="ECO:0000313" key="7">
    <source>
        <dbReference type="EMBL" id="PWD80835.1"/>
    </source>
</evidence>
<feature type="domain" description="Exonuclease" evidence="6">
    <location>
        <begin position="19"/>
        <end position="204"/>
    </location>
</feature>
<dbReference type="GO" id="GO:0045004">
    <property type="term" value="P:DNA replication proofreading"/>
    <property type="evidence" value="ECO:0007669"/>
    <property type="project" value="TreeGrafter"/>
</dbReference>
<evidence type="ECO:0000256" key="2">
    <source>
        <dbReference type="ARBA" id="ARBA00022722"/>
    </source>
</evidence>
<evidence type="ECO:0000256" key="5">
    <source>
        <dbReference type="HAMAP-Rule" id="MF_00157"/>
    </source>
</evidence>
<protein>
    <recommendedName>
        <fullName evidence="5">Ribonuclease T</fullName>
        <ecNumber evidence="5">3.1.13.-</ecNumber>
    </recommendedName>
    <alternativeName>
        <fullName evidence="5">Exoribonuclease T</fullName>
        <shortName evidence="5">RNase T</shortName>
    </alternativeName>
</protein>
<keyword evidence="1 5" id="KW-0819">tRNA processing</keyword>
<feature type="binding site" evidence="5">
    <location>
        <position position="182"/>
    </location>
    <ligand>
        <name>Mg(2+)</name>
        <dbReference type="ChEBI" id="CHEBI:18420"/>
        <label>2</label>
        <note>catalytic</note>
    </ligand>
</feature>
<feature type="binding site" evidence="5">
    <location>
        <position position="24"/>
    </location>
    <ligand>
        <name>Mg(2+)</name>
        <dbReference type="ChEBI" id="CHEBI:18420"/>
        <label>1</label>
        <note>catalytic</note>
    </ligand>
</feature>
<keyword evidence="5" id="KW-0460">Magnesium</keyword>
<dbReference type="EMBL" id="QEWQ01000004">
    <property type="protein sequence ID" value="PWD80835.1"/>
    <property type="molecule type" value="Genomic_DNA"/>
</dbReference>
<feature type="active site" description="Proton donor/acceptor" evidence="5">
    <location>
        <position position="182"/>
    </location>
</feature>
<sequence>MADHLQSPPPISMRFRGFLPVVVDVETGGVNPRTDALLEIAAVIVDMNDQGILTPVKSAVAHIEPEKGLLLNPESMKINGIKLDNPFRFAVSEKEGLKKIFQLVRETLKEKGCTRAILVGHNAHFDLAFLNAAIERTGIKNSPFHPFSVIDTVSLAGLAYGQTVLARAIAAAGIDWDHSQAHSALYDTEKTAELFCNIVNIWQEKVGFNLALFQPQNDNLDER</sequence>
<comment type="caution">
    <text evidence="7">The sequence shown here is derived from an EMBL/GenBank/DDBJ whole genome shotgun (WGS) entry which is preliminary data.</text>
</comment>
<dbReference type="Gene3D" id="3.30.420.10">
    <property type="entry name" value="Ribonuclease H-like superfamily/Ribonuclease H"/>
    <property type="match status" value="1"/>
</dbReference>
<keyword evidence="5" id="KW-0479">Metal-binding</keyword>
<feature type="site" description="Important for substrate binding and specificity" evidence="5">
    <location>
        <position position="147"/>
    </location>
</feature>
<comment type="subunit">
    <text evidence="5">Homodimer.</text>
</comment>
<feature type="binding site" evidence="5">
    <location>
        <position position="24"/>
    </location>
    <ligand>
        <name>Mg(2+)</name>
        <dbReference type="ChEBI" id="CHEBI:18420"/>
        <label>2</label>
        <note>catalytic</note>
    </ligand>
</feature>
<evidence type="ECO:0000256" key="4">
    <source>
        <dbReference type="ARBA" id="ARBA00022839"/>
    </source>
</evidence>
<dbReference type="NCBIfam" id="TIGR01298">
    <property type="entry name" value="RNaseT"/>
    <property type="match status" value="1"/>
</dbReference>
<dbReference type="PANTHER" id="PTHR30231:SF2">
    <property type="entry name" value="RIBONUCLEASE T"/>
    <property type="match status" value="1"/>
</dbReference>
<dbReference type="GO" id="GO:0000287">
    <property type="term" value="F:magnesium ion binding"/>
    <property type="evidence" value="ECO:0007669"/>
    <property type="project" value="UniProtKB-UniRule"/>
</dbReference>
<evidence type="ECO:0000256" key="1">
    <source>
        <dbReference type="ARBA" id="ARBA00022694"/>
    </source>
</evidence>
<keyword evidence="4 5" id="KW-0269">Exonuclease</keyword>
<dbReference type="HAMAP" id="MF_00157">
    <property type="entry name" value="RNase_T"/>
    <property type="match status" value="1"/>
</dbReference>
<reference evidence="8" key="1">
    <citation type="submission" date="2018-05" db="EMBL/GenBank/DDBJ databases">
        <title>Ignatzschineria dubaiensis sp. nov., isolated from necrotic foot tissues of dromedaries (Camelus dromedarius) and associated maggots in Dubai, United Arab Emirates.</title>
        <authorList>
            <person name="Tsang C.C."/>
            <person name="Tang J.Y.M."/>
            <person name="Fong J.Y.H."/>
            <person name="Kinne J."/>
            <person name="Lee H.H."/>
            <person name="Joseph M."/>
            <person name="Jose S."/>
            <person name="Schuster R.K."/>
            <person name="Tang Y."/>
            <person name="Sivakumar S."/>
            <person name="Chen J.H.K."/>
            <person name="Teng J.L.L."/>
            <person name="Lau S.K.P."/>
            <person name="Wernery U."/>
            <person name="Woo P.C.Y."/>
        </authorList>
    </citation>
    <scope>NUCLEOTIDE SEQUENCE [LARGE SCALE GENOMIC DNA]</scope>
    <source>
        <strain evidence="8">KCTC 22644</strain>
    </source>
</reference>
<dbReference type="InterPro" id="IPR013520">
    <property type="entry name" value="Ribonucl_H"/>
</dbReference>
<keyword evidence="8" id="KW-1185">Reference proteome</keyword>
<organism evidence="7 8">
    <name type="scientific">Ignatzschineria ureiclastica</name>
    <dbReference type="NCBI Taxonomy" id="472582"/>
    <lineage>
        <taxon>Bacteria</taxon>
        <taxon>Pseudomonadati</taxon>
        <taxon>Pseudomonadota</taxon>
        <taxon>Gammaproteobacteria</taxon>
        <taxon>Cardiobacteriales</taxon>
        <taxon>Ignatzschineriaceae</taxon>
        <taxon>Ignatzschineria</taxon>
    </lineage>
</organism>
<feature type="binding site" evidence="5">
    <location>
        <position position="187"/>
    </location>
    <ligand>
        <name>Mg(2+)</name>
        <dbReference type="ChEBI" id="CHEBI:18420"/>
        <label>2</label>
        <note>catalytic</note>
    </ligand>
</feature>
<evidence type="ECO:0000259" key="6">
    <source>
        <dbReference type="SMART" id="SM00479"/>
    </source>
</evidence>
<keyword evidence="3 5" id="KW-0378">Hydrolase</keyword>
<name>A0A2U2ADU5_9GAMM</name>
<dbReference type="RefSeq" id="WP_109189487.1">
    <property type="nucleotide sequence ID" value="NZ_BMYA01000002.1"/>
</dbReference>
<dbReference type="InterPro" id="IPR005987">
    <property type="entry name" value="RNase_T"/>
</dbReference>
<dbReference type="GO" id="GO:0008408">
    <property type="term" value="F:3'-5' exonuclease activity"/>
    <property type="evidence" value="ECO:0007669"/>
    <property type="project" value="TreeGrafter"/>
</dbReference>
<comment type="function">
    <text evidence="5">Trims short 3' overhangs of a variety of RNA species, leaving a one or two nucleotide 3' overhang. Responsible for the end-turnover of tRNA: specifically removes the terminal AMP residue from uncharged tRNA (tRNA-C-C-A). Also appears to be involved in tRNA biosynthesis.</text>
</comment>
<dbReference type="AlphaFoldDB" id="A0A2U2ADU5"/>
<comment type="caution">
    <text evidence="5">Lacks conserved residue(s) required for the propagation of feature annotation.</text>
</comment>
<dbReference type="Pfam" id="PF00929">
    <property type="entry name" value="RNase_T"/>
    <property type="match status" value="1"/>
</dbReference>
<dbReference type="SMART" id="SM00479">
    <property type="entry name" value="EXOIII"/>
    <property type="match status" value="1"/>
</dbReference>
<gene>
    <name evidence="5" type="primary">rnt</name>
    <name evidence="7" type="ORF">DC083_06935</name>
</gene>
<accession>A0A2U2ADU5</accession>
<feature type="binding site" evidence="5">
    <location>
        <position position="26"/>
    </location>
    <ligand>
        <name>Mg(2+)</name>
        <dbReference type="ChEBI" id="CHEBI:18420"/>
        <label>2</label>
        <note>catalytic</note>
    </ligand>
</feature>
<dbReference type="GO" id="GO:0005829">
    <property type="term" value="C:cytosol"/>
    <property type="evidence" value="ECO:0007669"/>
    <property type="project" value="TreeGrafter"/>
</dbReference>
<dbReference type="InterPro" id="IPR012337">
    <property type="entry name" value="RNaseH-like_sf"/>
</dbReference>